<evidence type="ECO:0000256" key="2">
    <source>
        <dbReference type="ARBA" id="ARBA00012534"/>
    </source>
</evidence>
<comment type="catalytic activity">
    <reaction evidence="1">
        <text>L-glutamyl-[protein] + S-adenosyl-L-methionine = [protein]-L-glutamate 5-O-methyl ester + S-adenosyl-L-homocysteine</text>
        <dbReference type="Rhea" id="RHEA:24452"/>
        <dbReference type="Rhea" id="RHEA-COMP:10208"/>
        <dbReference type="Rhea" id="RHEA-COMP:10311"/>
        <dbReference type="ChEBI" id="CHEBI:29973"/>
        <dbReference type="ChEBI" id="CHEBI:57856"/>
        <dbReference type="ChEBI" id="CHEBI:59789"/>
        <dbReference type="ChEBI" id="CHEBI:82795"/>
        <dbReference type="EC" id="2.1.1.80"/>
    </reaction>
</comment>
<dbReference type="Gene3D" id="1.10.155.10">
    <property type="entry name" value="Chemotaxis receptor methyltransferase CheR, N-terminal domain"/>
    <property type="match status" value="1"/>
</dbReference>
<keyword evidence="5" id="KW-0949">S-adenosyl-L-methionine</keyword>
<dbReference type="SUPFAM" id="SSF47757">
    <property type="entry name" value="Chemotaxis receptor methyltransferase CheR, N-terminal domain"/>
    <property type="match status" value="1"/>
</dbReference>
<dbReference type="KEGG" id="pbs:Plabr_1785"/>
<dbReference type="GO" id="GO:0008983">
    <property type="term" value="F:protein-glutamate O-methyltransferase activity"/>
    <property type="evidence" value="ECO:0007669"/>
    <property type="project" value="UniProtKB-EC"/>
</dbReference>
<name>F0SG53_RUBBR</name>
<dbReference type="GO" id="GO:0032259">
    <property type="term" value="P:methylation"/>
    <property type="evidence" value="ECO:0007669"/>
    <property type="project" value="UniProtKB-KW"/>
</dbReference>
<dbReference type="InterPro" id="IPR036804">
    <property type="entry name" value="CheR_N_sf"/>
</dbReference>
<evidence type="ECO:0000259" key="6">
    <source>
        <dbReference type="PROSITE" id="PS50123"/>
    </source>
</evidence>
<dbReference type="InterPro" id="IPR022642">
    <property type="entry name" value="CheR_C"/>
</dbReference>
<gene>
    <name evidence="7" type="ordered locus">Plabr_1785</name>
</gene>
<keyword evidence="4 7" id="KW-0808">Transferase</keyword>
<dbReference type="PANTHER" id="PTHR24422:SF21">
    <property type="entry name" value="CHEMOTAXIS PROTEIN METHYLTRANSFERASE 1"/>
    <property type="match status" value="1"/>
</dbReference>
<dbReference type="Gene3D" id="3.40.50.150">
    <property type="entry name" value="Vaccinia Virus protein VP39"/>
    <property type="match status" value="1"/>
</dbReference>
<dbReference type="EMBL" id="CP002546">
    <property type="protein sequence ID" value="ADY59395.1"/>
    <property type="molecule type" value="Genomic_DNA"/>
</dbReference>
<evidence type="ECO:0000313" key="8">
    <source>
        <dbReference type="Proteomes" id="UP000006860"/>
    </source>
</evidence>
<accession>F0SG53</accession>
<dbReference type="HOGENOM" id="CLU_025854_0_2_0"/>
<dbReference type="STRING" id="756272.Plabr_1785"/>
<dbReference type="PROSITE" id="PS50123">
    <property type="entry name" value="CHER"/>
    <property type="match status" value="1"/>
</dbReference>
<dbReference type="AlphaFoldDB" id="F0SG53"/>
<evidence type="ECO:0000256" key="4">
    <source>
        <dbReference type="ARBA" id="ARBA00022679"/>
    </source>
</evidence>
<dbReference type="InterPro" id="IPR029063">
    <property type="entry name" value="SAM-dependent_MTases_sf"/>
</dbReference>
<dbReference type="PANTHER" id="PTHR24422">
    <property type="entry name" value="CHEMOTAXIS PROTEIN METHYLTRANSFERASE"/>
    <property type="match status" value="1"/>
</dbReference>
<dbReference type="RefSeq" id="WP_013628122.1">
    <property type="nucleotide sequence ID" value="NC_015174.1"/>
</dbReference>
<dbReference type="Pfam" id="PF01739">
    <property type="entry name" value="CheR"/>
    <property type="match status" value="1"/>
</dbReference>
<protein>
    <recommendedName>
        <fullName evidence="2">protein-glutamate O-methyltransferase</fullName>
        <ecNumber evidence="2">2.1.1.80</ecNumber>
    </recommendedName>
</protein>
<keyword evidence="8" id="KW-1185">Reference proteome</keyword>
<reference evidence="8" key="1">
    <citation type="submission" date="2011-02" db="EMBL/GenBank/DDBJ databases">
        <title>The complete genome of Planctomyces brasiliensis DSM 5305.</title>
        <authorList>
            <person name="Lucas S."/>
            <person name="Copeland A."/>
            <person name="Lapidus A."/>
            <person name="Bruce D."/>
            <person name="Goodwin L."/>
            <person name="Pitluck S."/>
            <person name="Kyrpides N."/>
            <person name="Mavromatis K."/>
            <person name="Pagani I."/>
            <person name="Ivanova N."/>
            <person name="Ovchinnikova G."/>
            <person name="Lu M."/>
            <person name="Detter J.C."/>
            <person name="Han C."/>
            <person name="Land M."/>
            <person name="Hauser L."/>
            <person name="Markowitz V."/>
            <person name="Cheng J.-F."/>
            <person name="Hugenholtz P."/>
            <person name="Woyke T."/>
            <person name="Wu D."/>
            <person name="Tindall B."/>
            <person name="Pomrenke H.G."/>
            <person name="Brambilla E."/>
            <person name="Klenk H.-P."/>
            <person name="Eisen J.A."/>
        </authorList>
    </citation>
    <scope>NUCLEOTIDE SEQUENCE [LARGE SCALE GENOMIC DNA]</scope>
    <source>
        <strain evidence="8">ATCC 49424 / DSM 5305 / JCM 21570 / NBRC 103401 / IFAM 1448</strain>
    </source>
</reference>
<organism evidence="7 8">
    <name type="scientific">Rubinisphaera brasiliensis (strain ATCC 49424 / DSM 5305 / JCM 21570 / IAM 15109 / NBRC 103401 / IFAM 1448)</name>
    <name type="common">Planctomyces brasiliensis</name>
    <dbReference type="NCBI Taxonomy" id="756272"/>
    <lineage>
        <taxon>Bacteria</taxon>
        <taxon>Pseudomonadati</taxon>
        <taxon>Planctomycetota</taxon>
        <taxon>Planctomycetia</taxon>
        <taxon>Planctomycetales</taxon>
        <taxon>Planctomycetaceae</taxon>
        <taxon>Rubinisphaera</taxon>
    </lineage>
</organism>
<evidence type="ECO:0000256" key="5">
    <source>
        <dbReference type="ARBA" id="ARBA00022691"/>
    </source>
</evidence>
<sequence length="285" mass="31974">MNQSDYEFLSAFLLKTSGLSLGEGKAYLLESRLVPIANSMGMSGLEELVSALRGFPPPELKTSVIEAMTTNETLFFRDKKPFDDLIERMLPEMLPLKQATRRLRIWCAACSSGQEPYSILMALKESFPEILANWNLEIVATDLNDQIIAKAKVGVYSQFEVQRGLSIQQLMKNFTKVDEGWQIKEDLRNVVTWKQLNLLDPFQHLGKFDIIFCRNVLIYFETETKKAILDRISLLTEPHGYLVLGGAESVLGICDSFRRAEGFKAAVYNPSHSGIGRAGTAALGR</sequence>
<proteinExistence type="predicted"/>
<evidence type="ECO:0000256" key="3">
    <source>
        <dbReference type="ARBA" id="ARBA00022603"/>
    </source>
</evidence>
<evidence type="ECO:0000256" key="1">
    <source>
        <dbReference type="ARBA" id="ARBA00001541"/>
    </source>
</evidence>
<evidence type="ECO:0000313" key="7">
    <source>
        <dbReference type="EMBL" id="ADY59395.1"/>
    </source>
</evidence>
<dbReference type="SUPFAM" id="SSF53335">
    <property type="entry name" value="S-adenosyl-L-methionine-dependent methyltransferases"/>
    <property type="match status" value="1"/>
</dbReference>
<keyword evidence="3 7" id="KW-0489">Methyltransferase</keyword>
<dbReference type="eggNOG" id="COG1352">
    <property type="taxonomic scope" value="Bacteria"/>
</dbReference>
<dbReference type="InterPro" id="IPR000780">
    <property type="entry name" value="CheR_MeTrfase"/>
</dbReference>
<dbReference type="PRINTS" id="PR00996">
    <property type="entry name" value="CHERMTFRASE"/>
</dbReference>
<feature type="domain" description="CheR-type methyltransferase" evidence="6">
    <location>
        <begin position="1"/>
        <end position="264"/>
    </location>
</feature>
<dbReference type="SMART" id="SM00138">
    <property type="entry name" value="MeTrc"/>
    <property type="match status" value="1"/>
</dbReference>
<dbReference type="InterPro" id="IPR022641">
    <property type="entry name" value="CheR_N"/>
</dbReference>
<dbReference type="Pfam" id="PF03705">
    <property type="entry name" value="CheR_N"/>
    <property type="match status" value="1"/>
</dbReference>
<dbReference type="EC" id="2.1.1.80" evidence="2"/>
<dbReference type="InterPro" id="IPR050903">
    <property type="entry name" value="Bact_Chemotaxis_MeTrfase"/>
</dbReference>
<dbReference type="Proteomes" id="UP000006860">
    <property type="component" value="Chromosome"/>
</dbReference>